<dbReference type="Pfam" id="PF13509">
    <property type="entry name" value="S1_2"/>
    <property type="match status" value="1"/>
</dbReference>
<dbReference type="EMBL" id="JAGRPV010000001">
    <property type="protein sequence ID" value="MDI4646709.1"/>
    <property type="molecule type" value="Genomic_DNA"/>
</dbReference>
<dbReference type="InterPro" id="IPR014464">
    <property type="entry name" value="CvfB_fam"/>
</dbReference>
<dbReference type="PANTHER" id="PTHR37296:SF1">
    <property type="entry name" value="CONSERVED VIRULENCE FACTOR B"/>
    <property type="match status" value="1"/>
</dbReference>
<feature type="region of interest" description="Disordered" evidence="2">
    <location>
        <begin position="295"/>
        <end position="323"/>
    </location>
</feature>
<dbReference type="InterPro" id="IPR036388">
    <property type="entry name" value="WH-like_DNA-bd_sf"/>
</dbReference>
<evidence type="ECO:0000256" key="2">
    <source>
        <dbReference type="SAM" id="MobiDB-lite"/>
    </source>
</evidence>
<comment type="caution">
    <text evidence="4">The sequence shown here is derived from an EMBL/GenBank/DDBJ whole genome shotgun (WGS) entry which is preliminary data.</text>
</comment>
<evidence type="ECO:0000256" key="1">
    <source>
        <dbReference type="PIRNR" id="PIRNR012524"/>
    </source>
</evidence>
<dbReference type="PROSITE" id="PS50126">
    <property type="entry name" value="S1"/>
    <property type="match status" value="1"/>
</dbReference>
<dbReference type="InterPro" id="IPR040764">
    <property type="entry name" value="CvfB_WH"/>
</dbReference>
<evidence type="ECO:0000313" key="4">
    <source>
        <dbReference type="EMBL" id="MDI4646709.1"/>
    </source>
</evidence>
<organism evidence="4 5">
    <name type="scientific">Cohnella hashimotonis</name>
    <dbReference type="NCBI Taxonomy" id="2826895"/>
    <lineage>
        <taxon>Bacteria</taxon>
        <taxon>Bacillati</taxon>
        <taxon>Bacillota</taxon>
        <taxon>Bacilli</taxon>
        <taxon>Bacillales</taxon>
        <taxon>Paenibacillaceae</taxon>
        <taxon>Cohnella</taxon>
    </lineage>
</organism>
<dbReference type="Gene3D" id="1.10.10.10">
    <property type="entry name" value="Winged helix-like DNA-binding domain superfamily/Winged helix DNA-binding domain"/>
    <property type="match status" value="1"/>
</dbReference>
<protein>
    <submittedName>
        <fullName evidence="4">S1-like domain-containing RNA-binding protein</fullName>
    </submittedName>
</protein>
<dbReference type="Pfam" id="PF21191">
    <property type="entry name" value="CvfB_1st"/>
    <property type="match status" value="1"/>
</dbReference>
<evidence type="ECO:0000313" key="5">
    <source>
        <dbReference type="Proteomes" id="UP001161691"/>
    </source>
</evidence>
<dbReference type="InterPro" id="IPR039566">
    <property type="entry name" value="CvfB_S1_st"/>
</dbReference>
<dbReference type="InterPro" id="IPR048588">
    <property type="entry name" value="CvfB_S1_2nd"/>
</dbReference>
<dbReference type="Gene3D" id="2.40.50.140">
    <property type="entry name" value="Nucleic acid-binding proteins"/>
    <property type="match status" value="2"/>
</dbReference>
<dbReference type="PIRSF" id="PIRSF012524">
    <property type="entry name" value="YitL_S1"/>
    <property type="match status" value="1"/>
</dbReference>
<dbReference type="RefSeq" id="WP_282909538.1">
    <property type="nucleotide sequence ID" value="NZ_JAGRPV010000001.1"/>
</dbReference>
<proteinExistence type="inferred from homology"/>
<comment type="similarity">
    <text evidence="1">Belongs to the CvfB family.</text>
</comment>
<dbReference type="InterPro" id="IPR003029">
    <property type="entry name" value="S1_domain"/>
</dbReference>
<dbReference type="PANTHER" id="PTHR37296">
    <property type="entry name" value="CONSERVED VIRULENCE FACTOR B"/>
    <property type="match status" value="1"/>
</dbReference>
<reference evidence="4" key="1">
    <citation type="submission" date="2023-04" db="EMBL/GenBank/DDBJ databases">
        <title>Comparative genomic analysis of Cohnella hashimotonis sp. nov., isolated from the International Space Station.</title>
        <authorList>
            <person name="Venkateswaran K."/>
            <person name="Simpson A."/>
        </authorList>
    </citation>
    <scope>NUCLEOTIDE SEQUENCE</scope>
    <source>
        <strain evidence="4">F6_2S_P_1</strain>
    </source>
</reference>
<sequence>MTLIAGTTASLLVRREVSPYGWFLAEDEAETSPEVLLPYGEASGNRPSVGDSADVFLFHDDKGRLTATTRRPLLQLGQMGRLVMADFHPRFGCFLELGIGRQLLLPIKELPDNRDRWPQPGDELHVIMKHDKEGRMLARLAKIEDYERVVFRAPSSWHHEQRECWVTDIYKDGVFVLAHGGVLGYGALGYLPNASMIHPLRLGEKTTARVTQVRDDGRVTMSMRPAKEVGRLEDSDRILAFLQARPGGAMPYSDSTPADVVQKRFGLSKSAFKRALGKLMKDRLVVQDGNWTRLAASEGSEQDVGASRDMGASRDAGAAPTPE</sequence>
<dbReference type="Pfam" id="PF17783">
    <property type="entry name" value="WHD_CvfB"/>
    <property type="match status" value="1"/>
</dbReference>
<keyword evidence="5" id="KW-1185">Reference proteome</keyword>
<dbReference type="InterPro" id="IPR012340">
    <property type="entry name" value="NA-bd_OB-fold"/>
</dbReference>
<name>A0ABT6TJ19_9BACL</name>
<dbReference type="Proteomes" id="UP001161691">
    <property type="component" value="Unassembled WGS sequence"/>
</dbReference>
<accession>A0ABT6TJ19</accession>
<feature type="domain" description="S1 motif" evidence="3">
    <location>
        <begin position="159"/>
        <end position="224"/>
    </location>
</feature>
<evidence type="ECO:0000259" key="3">
    <source>
        <dbReference type="PROSITE" id="PS50126"/>
    </source>
</evidence>
<gene>
    <name evidence="4" type="ORF">KB449_17160</name>
</gene>